<reference evidence="4" key="1">
    <citation type="submission" date="2017-06" db="EMBL/GenBank/DDBJ databases">
        <authorList>
            <person name="Varghese N."/>
            <person name="Submissions S."/>
        </authorList>
    </citation>
    <scope>NUCLEOTIDE SEQUENCE [LARGE SCALE GENOMIC DNA]</scope>
    <source>
        <strain evidence="4">DSM 44485</strain>
    </source>
</reference>
<name>A0A238W8W4_9ACTN</name>
<dbReference type="EMBL" id="FZNP01000002">
    <property type="protein sequence ID" value="SNR42948.1"/>
    <property type="molecule type" value="Genomic_DNA"/>
</dbReference>
<dbReference type="GO" id="GO:0009307">
    <property type="term" value="P:DNA restriction-modification system"/>
    <property type="evidence" value="ECO:0007669"/>
    <property type="project" value="UniProtKB-KW"/>
</dbReference>
<dbReference type="Pfam" id="PF11867">
    <property type="entry name" value="T1RH-like_C"/>
    <property type="match status" value="1"/>
</dbReference>
<keyword evidence="1" id="KW-0680">Restriction system</keyword>
<accession>A0A238W8W4</accession>
<dbReference type="Proteomes" id="UP000198420">
    <property type="component" value="Unassembled WGS sequence"/>
</dbReference>
<dbReference type="AlphaFoldDB" id="A0A238W8W4"/>
<dbReference type="PANTHER" id="PTHR30195:SF15">
    <property type="entry name" value="TYPE I RESTRICTION ENZYME HINDI ENDONUCLEASE SUBUNIT"/>
    <property type="match status" value="1"/>
</dbReference>
<evidence type="ECO:0000313" key="4">
    <source>
        <dbReference type="Proteomes" id="UP000198420"/>
    </source>
</evidence>
<organism evidence="3 4">
    <name type="scientific">Actinomadura mexicana</name>
    <dbReference type="NCBI Taxonomy" id="134959"/>
    <lineage>
        <taxon>Bacteria</taxon>
        <taxon>Bacillati</taxon>
        <taxon>Actinomycetota</taxon>
        <taxon>Actinomycetes</taxon>
        <taxon>Streptosporangiales</taxon>
        <taxon>Thermomonosporaceae</taxon>
        <taxon>Actinomadura</taxon>
    </lineage>
</organism>
<sequence>MVGYAPLHDNLIAALAEYTTDDQHTKPMGRDLDKAITKVRDLLDGIGELLRDHPWRQILQTGTPTAYRDAVTGTADHIWNPQHPLNRPDASDPDKETLKEKFLRCASRLARLYALCATSGDLNDVRDDIAFFRDVRVVVVKLDAARRQAEGRPVPAEVELYLKQLTASAIEAGDVIDLFKEAGLDQPDLSHLDETYIKKMQAAKHPAIAIEALRRLVQQEMRKVTKHNIVRRQSFSDRLLDLMRKYTNQNLTAAEIIAELVAMAKEVAADANRGQQFNPALSNDELAFYDAVAAKDTVRELVGDDQLAAIARDLVKAVRRNLSTDWTARDDVQAKLRSIIKRLLARHGYPPEEQPDAIQKVIEQLETFADEWSPAADR</sequence>
<feature type="domain" description="Type I restriction enzyme HindI endonuclease subunit-like C-terminal" evidence="2">
    <location>
        <begin position="24"/>
        <end position="370"/>
    </location>
</feature>
<dbReference type="InterPro" id="IPR021810">
    <property type="entry name" value="T1RH-like_C"/>
</dbReference>
<proteinExistence type="predicted"/>
<gene>
    <name evidence="3" type="ORF">SAMN06265355_102835</name>
</gene>
<dbReference type="PANTHER" id="PTHR30195">
    <property type="entry name" value="TYPE I SITE-SPECIFIC DEOXYRIBONUCLEASE PROTEIN SUBUNIT M AND R"/>
    <property type="match status" value="1"/>
</dbReference>
<protein>
    <recommendedName>
        <fullName evidence="2">Type I restriction enzyme HindI endonuclease subunit-like C-terminal domain-containing protein</fullName>
    </recommendedName>
</protein>
<evidence type="ECO:0000313" key="3">
    <source>
        <dbReference type="EMBL" id="SNR42948.1"/>
    </source>
</evidence>
<evidence type="ECO:0000259" key="2">
    <source>
        <dbReference type="Pfam" id="PF11867"/>
    </source>
</evidence>
<evidence type="ECO:0000256" key="1">
    <source>
        <dbReference type="ARBA" id="ARBA00022747"/>
    </source>
</evidence>
<keyword evidence="4" id="KW-1185">Reference proteome</keyword>
<dbReference type="InterPro" id="IPR051268">
    <property type="entry name" value="Type-I_R_enzyme_R_subunit"/>
</dbReference>